<sequence length="72" mass="8145">MLTLQRILTPNVLTYNILINGYCKNKRIDEAMVLLSEMHGKNLAPDTLTYNSLIDALCKCVRISDMHGSFSK</sequence>
<organism evidence="1 2">
    <name type="scientific">Trifolium pratense</name>
    <name type="common">Red clover</name>
    <dbReference type="NCBI Taxonomy" id="57577"/>
    <lineage>
        <taxon>Eukaryota</taxon>
        <taxon>Viridiplantae</taxon>
        <taxon>Streptophyta</taxon>
        <taxon>Embryophyta</taxon>
        <taxon>Tracheophyta</taxon>
        <taxon>Spermatophyta</taxon>
        <taxon>Magnoliopsida</taxon>
        <taxon>eudicotyledons</taxon>
        <taxon>Gunneridae</taxon>
        <taxon>Pentapetalae</taxon>
        <taxon>rosids</taxon>
        <taxon>fabids</taxon>
        <taxon>Fabales</taxon>
        <taxon>Fabaceae</taxon>
        <taxon>Papilionoideae</taxon>
        <taxon>50 kb inversion clade</taxon>
        <taxon>NPAAA clade</taxon>
        <taxon>Hologalegina</taxon>
        <taxon>IRL clade</taxon>
        <taxon>Trifolieae</taxon>
        <taxon>Trifolium</taxon>
    </lineage>
</organism>
<gene>
    <name evidence="1" type="ORF">MILVUS5_LOCUS11469</name>
</gene>
<protein>
    <submittedName>
        <fullName evidence="1">Uncharacterized protein</fullName>
    </submittedName>
</protein>
<dbReference type="Proteomes" id="UP001177021">
    <property type="component" value="Unassembled WGS sequence"/>
</dbReference>
<keyword evidence="2" id="KW-1185">Reference proteome</keyword>
<dbReference type="EMBL" id="CASHSV030000024">
    <property type="protein sequence ID" value="CAJ2641917.1"/>
    <property type="molecule type" value="Genomic_DNA"/>
</dbReference>
<accession>A0ACB0JC34</accession>
<proteinExistence type="predicted"/>
<evidence type="ECO:0000313" key="1">
    <source>
        <dbReference type="EMBL" id="CAJ2641917.1"/>
    </source>
</evidence>
<name>A0ACB0JC34_TRIPR</name>
<reference evidence="1" key="1">
    <citation type="submission" date="2023-10" db="EMBL/GenBank/DDBJ databases">
        <authorList>
            <person name="Rodriguez Cubillos JULIANA M."/>
            <person name="De Vega J."/>
        </authorList>
    </citation>
    <scope>NUCLEOTIDE SEQUENCE</scope>
</reference>
<comment type="caution">
    <text evidence="1">The sequence shown here is derived from an EMBL/GenBank/DDBJ whole genome shotgun (WGS) entry which is preliminary data.</text>
</comment>
<evidence type="ECO:0000313" key="2">
    <source>
        <dbReference type="Proteomes" id="UP001177021"/>
    </source>
</evidence>